<reference evidence="2 3" key="1">
    <citation type="journal article" date="2004" name="Science">
        <title>The genome of the diatom Thalassiosira pseudonana: ecology, evolution, and metabolism.</title>
        <authorList>
            <person name="Armbrust E.V."/>
            <person name="Berges J.A."/>
            <person name="Bowler C."/>
            <person name="Green B.R."/>
            <person name="Martinez D."/>
            <person name="Putnam N.H."/>
            <person name="Zhou S."/>
            <person name="Allen A.E."/>
            <person name="Apt K.E."/>
            <person name="Bechner M."/>
            <person name="Brzezinski M.A."/>
            <person name="Chaal B.K."/>
            <person name="Chiovitti A."/>
            <person name="Davis A.K."/>
            <person name="Demarest M.S."/>
            <person name="Detter J.C."/>
            <person name="Glavina T."/>
            <person name="Goodstein D."/>
            <person name="Hadi M.Z."/>
            <person name="Hellsten U."/>
            <person name="Hildebrand M."/>
            <person name="Jenkins B.D."/>
            <person name="Jurka J."/>
            <person name="Kapitonov V.V."/>
            <person name="Kroger N."/>
            <person name="Lau W.W."/>
            <person name="Lane T.W."/>
            <person name="Larimer F.W."/>
            <person name="Lippmeier J.C."/>
            <person name="Lucas S."/>
            <person name="Medina M."/>
            <person name="Montsant A."/>
            <person name="Obornik M."/>
            <person name="Parker M.S."/>
            <person name="Palenik B."/>
            <person name="Pazour G.J."/>
            <person name="Richardson P.M."/>
            <person name="Rynearson T.A."/>
            <person name="Saito M.A."/>
            <person name="Schwartz D.C."/>
            <person name="Thamatrakoln K."/>
            <person name="Valentin K."/>
            <person name="Vardi A."/>
            <person name="Wilkerson F.P."/>
            <person name="Rokhsar D.S."/>
        </authorList>
    </citation>
    <scope>NUCLEOTIDE SEQUENCE [LARGE SCALE GENOMIC DNA]</scope>
    <source>
        <strain evidence="2 3">CCMP1335</strain>
    </source>
</reference>
<organism evidence="2 3">
    <name type="scientific">Thalassiosira pseudonana</name>
    <name type="common">Marine diatom</name>
    <name type="synonym">Cyclotella nana</name>
    <dbReference type="NCBI Taxonomy" id="35128"/>
    <lineage>
        <taxon>Eukaryota</taxon>
        <taxon>Sar</taxon>
        <taxon>Stramenopiles</taxon>
        <taxon>Ochrophyta</taxon>
        <taxon>Bacillariophyta</taxon>
        <taxon>Coscinodiscophyceae</taxon>
        <taxon>Thalassiosirophycidae</taxon>
        <taxon>Thalassiosirales</taxon>
        <taxon>Thalassiosiraceae</taxon>
        <taxon>Thalassiosira</taxon>
    </lineage>
</organism>
<gene>
    <name evidence="2" type="ORF">THAPSDRAFT_1539</name>
</gene>
<feature type="region of interest" description="Disordered" evidence="1">
    <location>
        <begin position="125"/>
        <end position="212"/>
    </location>
</feature>
<dbReference type="eggNOG" id="ENOG502QWZF">
    <property type="taxonomic scope" value="Eukaryota"/>
</dbReference>
<dbReference type="Proteomes" id="UP000001449">
    <property type="component" value="Chromosome 1"/>
</dbReference>
<evidence type="ECO:0000256" key="1">
    <source>
        <dbReference type="SAM" id="MobiDB-lite"/>
    </source>
</evidence>
<feature type="compositionally biased region" description="Acidic residues" evidence="1">
    <location>
        <begin position="166"/>
        <end position="182"/>
    </location>
</feature>
<dbReference type="GeneID" id="7451510"/>
<dbReference type="InParanoid" id="B8BR85"/>
<keyword evidence="3" id="KW-1185">Reference proteome</keyword>
<reference evidence="2 3" key="2">
    <citation type="journal article" date="2008" name="Nature">
        <title>The Phaeodactylum genome reveals the evolutionary history of diatom genomes.</title>
        <authorList>
            <person name="Bowler C."/>
            <person name="Allen A.E."/>
            <person name="Badger J.H."/>
            <person name="Grimwood J."/>
            <person name="Jabbari K."/>
            <person name="Kuo A."/>
            <person name="Maheswari U."/>
            <person name="Martens C."/>
            <person name="Maumus F."/>
            <person name="Otillar R.P."/>
            <person name="Rayko E."/>
            <person name="Salamov A."/>
            <person name="Vandepoele K."/>
            <person name="Beszteri B."/>
            <person name="Gruber A."/>
            <person name="Heijde M."/>
            <person name="Katinka M."/>
            <person name="Mock T."/>
            <person name="Valentin K."/>
            <person name="Verret F."/>
            <person name="Berges J.A."/>
            <person name="Brownlee C."/>
            <person name="Cadoret J.P."/>
            <person name="Chiovitti A."/>
            <person name="Choi C.J."/>
            <person name="Coesel S."/>
            <person name="De Martino A."/>
            <person name="Detter J.C."/>
            <person name="Durkin C."/>
            <person name="Falciatore A."/>
            <person name="Fournet J."/>
            <person name="Haruta M."/>
            <person name="Huysman M.J."/>
            <person name="Jenkins B.D."/>
            <person name="Jiroutova K."/>
            <person name="Jorgensen R.E."/>
            <person name="Joubert Y."/>
            <person name="Kaplan A."/>
            <person name="Kroger N."/>
            <person name="Kroth P.G."/>
            <person name="La Roche J."/>
            <person name="Lindquist E."/>
            <person name="Lommer M."/>
            <person name="Martin-Jezequel V."/>
            <person name="Lopez P.J."/>
            <person name="Lucas S."/>
            <person name="Mangogna M."/>
            <person name="McGinnis K."/>
            <person name="Medlin L.K."/>
            <person name="Montsant A."/>
            <person name="Oudot-Le Secq M.P."/>
            <person name="Napoli C."/>
            <person name="Obornik M."/>
            <person name="Parker M.S."/>
            <person name="Petit J.L."/>
            <person name="Porcel B.M."/>
            <person name="Poulsen N."/>
            <person name="Robison M."/>
            <person name="Rychlewski L."/>
            <person name="Rynearson T.A."/>
            <person name="Schmutz J."/>
            <person name="Shapiro H."/>
            <person name="Siaut M."/>
            <person name="Stanley M."/>
            <person name="Sussman M.R."/>
            <person name="Taylor A.R."/>
            <person name="Vardi A."/>
            <person name="von Dassow P."/>
            <person name="Vyverman W."/>
            <person name="Willis A."/>
            <person name="Wyrwicz L.S."/>
            <person name="Rokhsar D.S."/>
            <person name="Weissenbach J."/>
            <person name="Armbrust E.V."/>
            <person name="Green B.R."/>
            <person name="Van de Peer Y."/>
            <person name="Grigoriev I.V."/>
        </authorList>
    </citation>
    <scope>NUCLEOTIDE SEQUENCE [LARGE SCALE GENOMIC DNA]</scope>
    <source>
        <strain evidence="2 3">CCMP1335</strain>
    </source>
</reference>
<dbReference type="HOGENOM" id="CLU_944887_0_0_1"/>
<feature type="region of interest" description="Disordered" evidence="1">
    <location>
        <begin position="1"/>
        <end position="23"/>
    </location>
</feature>
<dbReference type="EMBL" id="CM000638">
    <property type="protein sequence ID" value="EED96490.1"/>
    <property type="molecule type" value="Genomic_DNA"/>
</dbReference>
<accession>B8BR85</accession>
<dbReference type="PaxDb" id="35128-Thaps1539"/>
<proteinExistence type="predicted"/>
<sequence length="295" mass="32400">MSSKVNEDDTSSPCRSNPPGRKRALVRKYGKAIALSTTLLYGPMLSVPFARRTLGSTAHAAASTVTAPSKTDAYNFQDFKDVKKKLSLAPGANVQEYEEILERVAVEGDEALEELKYGQKEAALTIGGDDDGAGGEGGRGTLTRAEKRAQKKRQKQQSKNQQVSEWESDEFGFGEDDDDDLDSGVLTMGSSSTSSPGSKLSPSKSGGGKGDVVVTDKMAYSNYKAPDTKEDHMKKIKKGAFYSIFPVFVITMVRGQIRAYREKKWVKKGLAIVEEERKAYLEEKKKKKNGQKRTY</sequence>
<name>B8BR85_THAPS</name>
<dbReference type="KEGG" id="tps:THAPSDRAFT_1539"/>
<protein>
    <submittedName>
        <fullName evidence="2">Uncharacterized protein</fullName>
    </submittedName>
</protein>
<evidence type="ECO:0000313" key="3">
    <source>
        <dbReference type="Proteomes" id="UP000001449"/>
    </source>
</evidence>
<dbReference type="RefSeq" id="XP_002286849.1">
    <property type="nucleotide sequence ID" value="XM_002286813.1"/>
</dbReference>
<evidence type="ECO:0000313" key="2">
    <source>
        <dbReference type="EMBL" id="EED96490.1"/>
    </source>
</evidence>
<dbReference type="AlphaFoldDB" id="B8BR85"/>
<feature type="compositionally biased region" description="Low complexity" evidence="1">
    <location>
        <begin position="183"/>
        <end position="204"/>
    </location>
</feature>